<evidence type="ECO:0000313" key="5">
    <source>
        <dbReference type="Proteomes" id="UP000010798"/>
    </source>
</evidence>
<dbReference type="CDD" id="cd14951">
    <property type="entry name" value="NHL-2_like"/>
    <property type="match status" value="1"/>
</dbReference>
<dbReference type="Pfam" id="PF01436">
    <property type="entry name" value="NHL"/>
    <property type="match status" value="1"/>
</dbReference>
<dbReference type="STRING" id="886293.Sinac_3054"/>
<dbReference type="Gene3D" id="3.40.30.10">
    <property type="entry name" value="Glutaredoxin"/>
    <property type="match status" value="1"/>
</dbReference>
<dbReference type="InterPro" id="IPR001258">
    <property type="entry name" value="NHL_repeat"/>
</dbReference>
<feature type="domain" description="Thioredoxin" evidence="3">
    <location>
        <begin position="53"/>
        <end position="204"/>
    </location>
</feature>
<dbReference type="eggNOG" id="COG0526">
    <property type="taxonomic scope" value="Bacteria"/>
</dbReference>
<dbReference type="PROSITE" id="PS51352">
    <property type="entry name" value="THIOREDOXIN_2"/>
    <property type="match status" value="1"/>
</dbReference>
<dbReference type="Gene3D" id="2.120.10.30">
    <property type="entry name" value="TolB, C-terminal domain"/>
    <property type="match status" value="2"/>
</dbReference>
<keyword evidence="1" id="KW-0677">Repeat</keyword>
<dbReference type="OrthoDB" id="9799230at2"/>
<keyword evidence="2" id="KW-0732">Signal</keyword>
<dbReference type="SUPFAM" id="SSF52833">
    <property type="entry name" value="Thioredoxin-like"/>
    <property type="match status" value="1"/>
</dbReference>
<organism evidence="4 5">
    <name type="scientific">Singulisphaera acidiphila (strain ATCC BAA-1392 / DSM 18658 / VKM B-2454 / MOB10)</name>
    <dbReference type="NCBI Taxonomy" id="886293"/>
    <lineage>
        <taxon>Bacteria</taxon>
        <taxon>Pseudomonadati</taxon>
        <taxon>Planctomycetota</taxon>
        <taxon>Planctomycetia</taxon>
        <taxon>Isosphaerales</taxon>
        <taxon>Isosphaeraceae</taxon>
        <taxon>Singulisphaera</taxon>
    </lineage>
</organism>
<dbReference type="InterPro" id="IPR011042">
    <property type="entry name" value="6-blade_b-propeller_TolB-like"/>
</dbReference>
<evidence type="ECO:0000259" key="3">
    <source>
        <dbReference type="PROSITE" id="PS51352"/>
    </source>
</evidence>
<evidence type="ECO:0000256" key="2">
    <source>
        <dbReference type="SAM" id="SignalP"/>
    </source>
</evidence>
<name>L0DEQ8_SINAD</name>
<dbReference type="InterPro" id="IPR036249">
    <property type="entry name" value="Thioredoxin-like_sf"/>
</dbReference>
<evidence type="ECO:0000256" key="1">
    <source>
        <dbReference type="ARBA" id="ARBA00022737"/>
    </source>
</evidence>
<dbReference type="AlphaFoldDB" id="L0DEQ8"/>
<proteinExistence type="predicted"/>
<feature type="signal peptide" evidence="2">
    <location>
        <begin position="1"/>
        <end position="35"/>
    </location>
</feature>
<protein>
    <submittedName>
        <fullName evidence="4">Thiol-disulfide isomerase-like thioredoxin</fullName>
    </submittedName>
</protein>
<dbReference type="PANTHER" id="PTHR46388:SF2">
    <property type="entry name" value="NHL REPEAT-CONTAINING PROTEIN 2"/>
    <property type="match status" value="1"/>
</dbReference>
<accession>L0DEQ8</accession>
<dbReference type="GO" id="GO:0016853">
    <property type="term" value="F:isomerase activity"/>
    <property type="evidence" value="ECO:0007669"/>
    <property type="project" value="UniProtKB-KW"/>
</dbReference>
<keyword evidence="5" id="KW-1185">Reference proteome</keyword>
<dbReference type="InterPro" id="IPR012336">
    <property type="entry name" value="Thioredoxin-like_fold"/>
</dbReference>
<sequence length="696" mass="75151">MRQPKSIARWFLSLVLTSSLVLSIAAGLVSTQAKAGSDPTGKAAPRTIRIERTAFMEAPPKLSLEGGVDWINSGPIRLEELRGKLVLLDFWTYCCINCHHVLPDLAKLEQKYKDELVVIGVHSPKFDEERQTENIRRKVAEYQIKHPVINDADQVLWNRFGADSWPTMVLIDADGTPIGKVSGEGNYAILDHEIGLRVAKHKAKGDLNTTPFQFSAESDKPDTSPLLYPGKVLADEKSKQLFIADTAHNRIVLTDLDGRKSVVVGSGGIGMVDGDYAKAEFNRPQGLCLVDDTLYVADTENHAIRAIHLKTKQVSTVAGTGQQGHRRSGAGAGKATSLSSPWDLVLIPGTKTLAIAMAGTHQIWRYDIPSDSVTIWAGTGQENIEDGPVSTALFSQPSGLATDGHNLFVADSEVSAIREIVLDKKKPVVHTIVGQGLFVFADVDGKGDVVRLQHCLGVAYGGGKLFIADTYNNKIKVCNPATRTVETLVGNKQPGLTDDPPRFYQPGGLSVAGTNLYVADTNNGLIRVVDLGEKTVRTLEIAGLTPPAPPKRNPTFPRAKEVTLETAQVAPGKDLTFDVTLPSLDPGYKISPDVPMSYLVETPEKIGILATTSTGGRKLDPPAEVFTIKVDLANATKEGDSFTIRLSVKSFVCSKDSSLCTDKNYVWTIPITVVAGASDRVRIGSTDSEKSERATD</sequence>
<feature type="chain" id="PRO_5003940777" evidence="2">
    <location>
        <begin position="36"/>
        <end position="696"/>
    </location>
</feature>
<dbReference type="SUPFAM" id="SSF101898">
    <property type="entry name" value="NHL repeat"/>
    <property type="match status" value="1"/>
</dbReference>
<keyword evidence="4" id="KW-0413">Isomerase</keyword>
<dbReference type="RefSeq" id="WP_015246483.1">
    <property type="nucleotide sequence ID" value="NC_019892.1"/>
</dbReference>
<dbReference type="InterPro" id="IPR045302">
    <property type="entry name" value="NHL2_NHL_rpt_dom"/>
</dbReference>
<evidence type="ECO:0000313" key="4">
    <source>
        <dbReference type="EMBL" id="AGA27335.1"/>
    </source>
</evidence>
<reference evidence="4 5" key="1">
    <citation type="submission" date="2012-02" db="EMBL/GenBank/DDBJ databases">
        <title>Complete sequence of chromosome of Singulisphaera acidiphila DSM 18658.</title>
        <authorList>
            <consortium name="US DOE Joint Genome Institute (JGI-PGF)"/>
            <person name="Lucas S."/>
            <person name="Copeland A."/>
            <person name="Lapidus A."/>
            <person name="Glavina del Rio T."/>
            <person name="Dalin E."/>
            <person name="Tice H."/>
            <person name="Bruce D."/>
            <person name="Goodwin L."/>
            <person name="Pitluck S."/>
            <person name="Peters L."/>
            <person name="Ovchinnikova G."/>
            <person name="Chertkov O."/>
            <person name="Kyrpides N."/>
            <person name="Mavromatis K."/>
            <person name="Ivanova N."/>
            <person name="Brettin T."/>
            <person name="Detter J.C."/>
            <person name="Han C."/>
            <person name="Larimer F."/>
            <person name="Land M."/>
            <person name="Hauser L."/>
            <person name="Markowitz V."/>
            <person name="Cheng J.-F."/>
            <person name="Hugenholtz P."/>
            <person name="Woyke T."/>
            <person name="Wu D."/>
            <person name="Tindall B."/>
            <person name="Pomrenke H."/>
            <person name="Brambilla E."/>
            <person name="Klenk H.-P."/>
            <person name="Eisen J.A."/>
        </authorList>
    </citation>
    <scope>NUCLEOTIDE SEQUENCE [LARGE SCALE GENOMIC DNA]</scope>
    <source>
        <strain evidence="5">ATCC BAA-1392 / DSM 18658 / VKM B-2454 / MOB10</strain>
    </source>
</reference>
<dbReference type="eggNOG" id="COG3391">
    <property type="taxonomic scope" value="Bacteria"/>
</dbReference>
<gene>
    <name evidence="4" type="ordered locus">Sinac_3054</name>
</gene>
<dbReference type="HOGENOM" id="CLU_013730_0_0_0"/>
<dbReference type="InterPro" id="IPR013766">
    <property type="entry name" value="Thioredoxin_domain"/>
</dbReference>
<dbReference type="Pfam" id="PF13905">
    <property type="entry name" value="Thioredoxin_8"/>
    <property type="match status" value="1"/>
</dbReference>
<dbReference type="EMBL" id="CP003364">
    <property type="protein sequence ID" value="AGA27335.1"/>
    <property type="molecule type" value="Genomic_DNA"/>
</dbReference>
<dbReference type="Proteomes" id="UP000010798">
    <property type="component" value="Chromosome"/>
</dbReference>
<dbReference type="KEGG" id="saci:Sinac_3054"/>
<dbReference type="PANTHER" id="PTHR46388">
    <property type="entry name" value="NHL REPEAT-CONTAINING PROTEIN 2"/>
    <property type="match status" value="1"/>
</dbReference>